<sequence>MTSGTPTWLGDDRAAMAANRILDVAAELFLTHGVAPVNMNQIAAAAGCSRATLYRYFASRADLHLAYVEREARTLAKQVAHQVSGVVDVHERMTEAILAAVEGVRTDPVLRTWFVPESAALAGALGASSALVNRIAVAFVHDGDGSSAADHTTADPGTESNLEGRFVVRVILSLLMTPGADATEERELVRRFVTPSVLGPN</sequence>
<organism evidence="4 5">
    <name type="scientific">Williamsia limnetica</name>
    <dbReference type="NCBI Taxonomy" id="882452"/>
    <lineage>
        <taxon>Bacteria</taxon>
        <taxon>Bacillati</taxon>
        <taxon>Actinomycetota</taxon>
        <taxon>Actinomycetes</taxon>
        <taxon>Mycobacteriales</taxon>
        <taxon>Nocardiaceae</taxon>
        <taxon>Williamsia</taxon>
    </lineage>
</organism>
<dbReference type="AlphaFoldDB" id="A0A318RS38"/>
<dbReference type="InterPro" id="IPR009057">
    <property type="entry name" value="Homeodomain-like_sf"/>
</dbReference>
<dbReference type="GO" id="GO:0003700">
    <property type="term" value="F:DNA-binding transcription factor activity"/>
    <property type="evidence" value="ECO:0007669"/>
    <property type="project" value="TreeGrafter"/>
</dbReference>
<keyword evidence="1 2" id="KW-0238">DNA-binding</keyword>
<evidence type="ECO:0000256" key="1">
    <source>
        <dbReference type="ARBA" id="ARBA00023125"/>
    </source>
</evidence>
<dbReference type="PRINTS" id="PR00455">
    <property type="entry name" value="HTHTETR"/>
</dbReference>
<dbReference type="PROSITE" id="PS50977">
    <property type="entry name" value="HTH_TETR_2"/>
    <property type="match status" value="1"/>
</dbReference>
<dbReference type="PANTHER" id="PTHR30055:SF200">
    <property type="entry name" value="HTH-TYPE TRANSCRIPTIONAL REPRESSOR BDCR"/>
    <property type="match status" value="1"/>
</dbReference>
<proteinExistence type="predicted"/>
<evidence type="ECO:0000256" key="2">
    <source>
        <dbReference type="PROSITE-ProRule" id="PRU00335"/>
    </source>
</evidence>
<dbReference type="InterPro" id="IPR050109">
    <property type="entry name" value="HTH-type_TetR-like_transc_reg"/>
</dbReference>
<feature type="DNA-binding region" description="H-T-H motif" evidence="2">
    <location>
        <begin position="38"/>
        <end position="57"/>
    </location>
</feature>
<dbReference type="Gene3D" id="1.10.357.10">
    <property type="entry name" value="Tetracycline Repressor, domain 2"/>
    <property type="match status" value="1"/>
</dbReference>
<dbReference type="InterPro" id="IPR001647">
    <property type="entry name" value="HTH_TetR"/>
</dbReference>
<reference evidence="4 5" key="1">
    <citation type="submission" date="2018-06" db="EMBL/GenBank/DDBJ databases">
        <title>Genomic Encyclopedia of Type Strains, Phase IV (KMG-IV): sequencing the most valuable type-strain genomes for metagenomic binning, comparative biology and taxonomic classification.</title>
        <authorList>
            <person name="Goeker M."/>
        </authorList>
    </citation>
    <scope>NUCLEOTIDE SEQUENCE [LARGE SCALE GENOMIC DNA]</scope>
    <source>
        <strain evidence="4 5">DSM 45521</strain>
    </source>
</reference>
<comment type="caution">
    <text evidence="4">The sequence shown here is derived from an EMBL/GenBank/DDBJ whole genome shotgun (WGS) entry which is preliminary data.</text>
</comment>
<dbReference type="RefSeq" id="WP_110468077.1">
    <property type="nucleotide sequence ID" value="NZ_QJSP01000002.1"/>
</dbReference>
<dbReference type="SUPFAM" id="SSF46689">
    <property type="entry name" value="Homeodomain-like"/>
    <property type="match status" value="1"/>
</dbReference>
<dbReference type="GO" id="GO:0000976">
    <property type="term" value="F:transcription cis-regulatory region binding"/>
    <property type="evidence" value="ECO:0007669"/>
    <property type="project" value="TreeGrafter"/>
</dbReference>
<dbReference type="PANTHER" id="PTHR30055">
    <property type="entry name" value="HTH-TYPE TRANSCRIPTIONAL REGULATOR RUTR"/>
    <property type="match status" value="1"/>
</dbReference>
<evidence type="ECO:0000313" key="5">
    <source>
        <dbReference type="Proteomes" id="UP000247591"/>
    </source>
</evidence>
<keyword evidence="5" id="KW-1185">Reference proteome</keyword>
<evidence type="ECO:0000259" key="3">
    <source>
        <dbReference type="PROSITE" id="PS50977"/>
    </source>
</evidence>
<gene>
    <name evidence="4" type="ORF">DFR67_102194</name>
</gene>
<protein>
    <submittedName>
        <fullName evidence="4">TetR family transcriptional regulator</fullName>
    </submittedName>
</protein>
<dbReference type="EMBL" id="QJSP01000002">
    <property type="protein sequence ID" value="PYE20056.1"/>
    <property type="molecule type" value="Genomic_DNA"/>
</dbReference>
<name>A0A318RS38_WILLI</name>
<dbReference type="OrthoDB" id="4541857at2"/>
<evidence type="ECO:0000313" key="4">
    <source>
        <dbReference type="EMBL" id="PYE20056.1"/>
    </source>
</evidence>
<dbReference type="Proteomes" id="UP000247591">
    <property type="component" value="Unassembled WGS sequence"/>
</dbReference>
<accession>A0A318RS38</accession>
<feature type="domain" description="HTH tetR-type" evidence="3">
    <location>
        <begin position="15"/>
        <end position="75"/>
    </location>
</feature>
<dbReference type="Pfam" id="PF00440">
    <property type="entry name" value="TetR_N"/>
    <property type="match status" value="1"/>
</dbReference>